<reference evidence="2 3" key="1">
    <citation type="submission" date="2017-11" db="EMBL/GenBank/DDBJ databases">
        <title>De-novo sequencing of pomegranate (Punica granatum L.) genome.</title>
        <authorList>
            <person name="Akparov Z."/>
            <person name="Amiraslanov A."/>
            <person name="Hajiyeva S."/>
            <person name="Abbasov M."/>
            <person name="Kaur K."/>
            <person name="Hamwieh A."/>
            <person name="Solovyev V."/>
            <person name="Salamov A."/>
            <person name="Braich B."/>
            <person name="Kosarev P."/>
            <person name="Mahmoud A."/>
            <person name="Hajiyev E."/>
            <person name="Babayeva S."/>
            <person name="Izzatullayeva V."/>
            <person name="Mammadov A."/>
            <person name="Mammadov A."/>
            <person name="Sharifova S."/>
            <person name="Ojaghi J."/>
            <person name="Eynullazada K."/>
            <person name="Bayramov B."/>
            <person name="Abdulazimova A."/>
            <person name="Shahmuradov I."/>
        </authorList>
    </citation>
    <scope>NUCLEOTIDE SEQUENCE [LARGE SCALE GENOMIC DNA]</scope>
    <source>
        <strain evidence="3">cv. AG2017</strain>
        <tissue evidence="2">Leaf</tissue>
    </source>
</reference>
<keyword evidence="3" id="KW-1185">Reference proteome</keyword>
<gene>
    <name evidence="2" type="ORF">CRG98_008129</name>
</gene>
<feature type="region of interest" description="Disordered" evidence="1">
    <location>
        <begin position="45"/>
        <end position="92"/>
    </location>
</feature>
<dbReference type="Gene3D" id="1.10.287.110">
    <property type="entry name" value="DnaJ domain"/>
    <property type="match status" value="1"/>
</dbReference>
<dbReference type="InterPro" id="IPR001623">
    <property type="entry name" value="DnaJ_domain"/>
</dbReference>
<feature type="compositionally biased region" description="Polar residues" evidence="1">
    <location>
        <begin position="45"/>
        <end position="59"/>
    </location>
</feature>
<dbReference type="AlphaFoldDB" id="A0A2I0KUE2"/>
<accession>A0A2I0KUE2</accession>
<organism evidence="2 3">
    <name type="scientific">Punica granatum</name>
    <name type="common">Pomegranate</name>
    <dbReference type="NCBI Taxonomy" id="22663"/>
    <lineage>
        <taxon>Eukaryota</taxon>
        <taxon>Viridiplantae</taxon>
        <taxon>Streptophyta</taxon>
        <taxon>Embryophyta</taxon>
        <taxon>Tracheophyta</taxon>
        <taxon>Spermatophyta</taxon>
        <taxon>Magnoliopsida</taxon>
        <taxon>eudicotyledons</taxon>
        <taxon>Gunneridae</taxon>
        <taxon>Pentapetalae</taxon>
        <taxon>rosids</taxon>
        <taxon>malvids</taxon>
        <taxon>Myrtales</taxon>
        <taxon>Lythraceae</taxon>
        <taxon>Punica</taxon>
    </lineage>
</organism>
<dbReference type="EMBL" id="PGOL01000373">
    <property type="protein sequence ID" value="PKI71456.1"/>
    <property type="molecule type" value="Genomic_DNA"/>
</dbReference>
<proteinExistence type="predicted"/>
<dbReference type="InterPro" id="IPR036869">
    <property type="entry name" value="J_dom_sf"/>
</dbReference>
<evidence type="ECO:0000313" key="2">
    <source>
        <dbReference type="EMBL" id="PKI71456.1"/>
    </source>
</evidence>
<name>A0A2I0KUE2_PUNGR</name>
<comment type="caution">
    <text evidence="2">The sequence shown here is derived from an EMBL/GenBank/DDBJ whole genome shotgun (WGS) entry which is preliminary data.</text>
</comment>
<sequence>MARKNTGTTLYEVLNVMSTASQSEIKAAYRLGTICQLLRQEQLISGTQHQEQQPQSSGSAGDGKQISAGSEEMCLNNQRGHSVPGTLRTKGW</sequence>
<evidence type="ECO:0000256" key="1">
    <source>
        <dbReference type="SAM" id="MobiDB-lite"/>
    </source>
</evidence>
<evidence type="ECO:0000313" key="3">
    <source>
        <dbReference type="Proteomes" id="UP000233551"/>
    </source>
</evidence>
<dbReference type="CDD" id="cd06257">
    <property type="entry name" value="DnaJ"/>
    <property type="match status" value="1"/>
</dbReference>
<protein>
    <submittedName>
        <fullName evidence="2">Uncharacterized protein</fullName>
    </submittedName>
</protein>
<dbReference type="Proteomes" id="UP000233551">
    <property type="component" value="Unassembled WGS sequence"/>
</dbReference>